<comment type="function">
    <text evidence="1">May be required for disulfide bond formation in some proteins.</text>
</comment>
<dbReference type="AlphaFoldDB" id="A0A7X0KJG2"/>
<evidence type="ECO:0000256" key="2">
    <source>
        <dbReference type="SAM" id="SignalP"/>
    </source>
</evidence>
<protein>
    <submittedName>
        <fullName evidence="4">Protein-disulfide isomerase</fullName>
    </submittedName>
</protein>
<evidence type="ECO:0000259" key="3">
    <source>
        <dbReference type="PROSITE" id="PS51352"/>
    </source>
</evidence>
<feature type="signal peptide" evidence="2">
    <location>
        <begin position="1"/>
        <end position="28"/>
    </location>
</feature>
<dbReference type="RefSeq" id="WP_184698268.1">
    <property type="nucleotide sequence ID" value="NZ_BAABEG010000001.1"/>
</dbReference>
<dbReference type="GO" id="GO:0016853">
    <property type="term" value="F:isomerase activity"/>
    <property type="evidence" value="ECO:0007669"/>
    <property type="project" value="UniProtKB-KW"/>
</dbReference>
<name>A0A7X0KJG2_9HYPH</name>
<reference evidence="4 5" key="1">
    <citation type="submission" date="2020-08" db="EMBL/GenBank/DDBJ databases">
        <title>Genomic Encyclopedia of Type Strains, Phase IV (KMG-IV): sequencing the most valuable type-strain genomes for metagenomic binning, comparative biology and taxonomic classification.</title>
        <authorList>
            <person name="Goeker M."/>
        </authorList>
    </citation>
    <scope>NUCLEOTIDE SEQUENCE [LARGE SCALE GENOMIC DNA]</scope>
    <source>
        <strain evidence="4 5">DSM 7051</strain>
    </source>
</reference>
<dbReference type="EMBL" id="JACHOU010000002">
    <property type="protein sequence ID" value="MBB6353174.1"/>
    <property type="molecule type" value="Genomic_DNA"/>
</dbReference>
<dbReference type="InterPro" id="IPR006311">
    <property type="entry name" value="TAT_signal"/>
</dbReference>
<dbReference type="InterPro" id="IPR012336">
    <property type="entry name" value="Thioredoxin-like_fold"/>
</dbReference>
<evidence type="ECO:0000313" key="5">
    <source>
        <dbReference type="Proteomes" id="UP000536262"/>
    </source>
</evidence>
<evidence type="ECO:0000313" key="4">
    <source>
        <dbReference type="EMBL" id="MBB6353174.1"/>
    </source>
</evidence>
<dbReference type="Pfam" id="PF13462">
    <property type="entry name" value="Thioredoxin_4"/>
    <property type="match status" value="1"/>
</dbReference>
<keyword evidence="5" id="KW-1185">Reference proteome</keyword>
<feature type="domain" description="Thioredoxin" evidence="3">
    <location>
        <begin position="25"/>
        <end position="204"/>
    </location>
</feature>
<dbReference type="Proteomes" id="UP000536262">
    <property type="component" value="Unassembled WGS sequence"/>
</dbReference>
<proteinExistence type="predicted"/>
<accession>A0A7X0KJG2</accession>
<gene>
    <name evidence="4" type="ORF">GGR00_000942</name>
</gene>
<dbReference type="InterPro" id="IPR036249">
    <property type="entry name" value="Thioredoxin-like_sf"/>
</dbReference>
<feature type="chain" id="PRO_5031182914" evidence="2">
    <location>
        <begin position="29"/>
        <end position="204"/>
    </location>
</feature>
<comment type="caution">
    <text evidence="4">The sequence shown here is derived from an EMBL/GenBank/DDBJ whole genome shotgun (WGS) entry which is preliminary data.</text>
</comment>
<dbReference type="PROSITE" id="PS51318">
    <property type="entry name" value="TAT"/>
    <property type="match status" value="1"/>
</dbReference>
<dbReference type="SUPFAM" id="SSF52833">
    <property type="entry name" value="Thioredoxin-like"/>
    <property type="match status" value="1"/>
</dbReference>
<sequence>MQNPPPNRRYILKALAGMSAMAPLPLWAAPLPTVEEVAFDPDIPALGNPVGNVTVVEYTDYQCPYCKLSYIELSKVMAEDGNIRVVMRDWPIFGQVSRNAALLTLASHSQGGYAEAVQTLMTATERLTFRSTATLLSNAGIDVDLARNELGARQDVFVSLLARTEAQAKAFQLKGTPGFLIGKALYKRGMTADDFRKAIAQARA</sequence>
<keyword evidence="2" id="KW-0732">Signal</keyword>
<dbReference type="Gene3D" id="3.40.30.10">
    <property type="entry name" value="Glutaredoxin"/>
    <property type="match status" value="1"/>
</dbReference>
<dbReference type="PROSITE" id="PS51352">
    <property type="entry name" value="THIOREDOXIN_2"/>
    <property type="match status" value="1"/>
</dbReference>
<organism evidence="4 5">
    <name type="scientific">Aminobacter aganoensis</name>
    <dbReference type="NCBI Taxonomy" id="83264"/>
    <lineage>
        <taxon>Bacteria</taxon>
        <taxon>Pseudomonadati</taxon>
        <taxon>Pseudomonadota</taxon>
        <taxon>Alphaproteobacteria</taxon>
        <taxon>Hyphomicrobiales</taxon>
        <taxon>Phyllobacteriaceae</taxon>
        <taxon>Aminobacter</taxon>
    </lineage>
</organism>
<evidence type="ECO:0000256" key="1">
    <source>
        <dbReference type="ARBA" id="ARBA00003565"/>
    </source>
</evidence>
<keyword evidence="4" id="KW-0413">Isomerase</keyword>
<dbReference type="InterPro" id="IPR013766">
    <property type="entry name" value="Thioredoxin_domain"/>
</dbReference>